<dbReference type="PANTHER" id="PTHR33164:SF64">
    <property type="entry name" value="TRANSCRIPTIONAL REGULATOR SLYA"/>
    <property type="match status" value="1"/>
</dbReference>
<dbReference type="InterPro" id="IPR036388">
    <property type="entry name" value="WH-like_DNA-bd_sf"/>
</dbReference>
<keyword evidence="2" id="KW-0238">DNA-binding</keyword>
<dbReference type="PROSITE" id="PS50995">
    <property type="entry name" value="HTH_MARR_2"/>
    <property type="match status" value="1"/>
</dbReference>
<evidence type="ECO:0000313" key="5">
    <source>
        <dbReference type="EMBL" id="MVU83507.1"/>
    </source>
</evidence>
<dbReference type="AlphaFoldDB" id="A0A7K1VAB3"/>
<dbReference type="InterPro" id="IPR000835">
    <property type="entry name" value="HTH_MarR-typ"/>
</dbReference>
<protein>
    <submittedName>
        <fullName evidence="5">MarR family transcriptional regulator</fullName>
    </submittedName>
</protein>
<evidence type="ECO:0000256" key="2">
    <source>
        <dbReference type="ARBA" id="ARBA00023125"/>
    </source>
</evidence>
<dbReference type="GO" id="GO:0003677">
    <property type="term" value="F:DNA binding"/>
    <property type="evidence" value="ECO:0007669"/>
    <property type="project" value="UniProtKB-KW"/>
</dbReference>
<dbReference type="Gene3D" id="1.10.10.10">
    <property type="entry name" value="Winged helix-like DNA-binding domain superfamily/Winged helix DNA-binding domain"/>
    <property type="match status" value="1"/>
</dbReference>
<keyword evidence="1" id="KW-0805">Transcription regulation</keyword>
<dbReference type="Proteomes" id="UP000466794">
    <property type="component" value="Unassembled WGS sequence"/>
</dbReference>
<dbReference type="Pfam" id="PF01047">
    <property type="entry name" value="MarR"/>
    <property type="match status" value="1"/>
</dbReference>
<feature type="domain" description="HTH marR-type" evidence="4">
    <location>
        <begin position="56"/>
        <end position="188"/>
    </location>
</feature>
<dbReference type="SUPFAM" id="SSF46785">
    <property type="entry name" value="Winged helix' DNA-binding domain"/>
    <property type="match status" value="1"/>
</dbReference>
<evidence type="ECO:0000256" key="1">
    <source>
        <dbReference type="ARBA" id="ARBA00023015"/>
    </source>
</evidence>
<dbReference type="GO" id="GO:0006950">
    <property type="term" value="P:response to stress"/>
    <property type="evidence" value="ECO:0007669"/>
    <property type="project" value="TreeGrafter"/>
</dbReference>
<keyword evidence="6" id="KW-1185">Reference proteome</keyword>
<proteinExistence type="predicted"/>
<dbReference type="GO" id="GO:0003700">
    <property type="term" value="F:DNA-binding transcription factor activity"/>
    <property type="evidence" value="ECO:0007669"/>
    <property type="project" value="InterPro"/>
</dbReference>
<reference evidence="5 6" key="1">
    <citation type="submission" date="2019-12" db="EMBL/GenBank/DDBJ databases">
        <title>Nocardia sp. nov. ET3-3 isolated from soil.</title>
        <authorList>
            <person name="Kanchanasin P."/>
            <person name="Tanasupawat S."/>
            <person name="Yuki M."/>
            <person name="Kudo T."/>
        </authorList>
    </citation>
    <scope>NUCLEOTIDE SEQUENCE [LARGE SCALE GENOMIC DNA]</scope>
    <source>
        <strain evidence="5 6">ET3-3</strain>
    </source>
</reference>
<gene>
    <name evidence="5" type="ORF">GPX89_40505</name>
</gene>
<dbReference type="InterPro" id="IPR036390">
    <property type="entry name" value="WH_DNA-bd_sf"/>
</dbReference>
<dbReference type="PANTHER" id="PTHR33164">
    <property type="entry name" value="TRANSCRIPTIONAL REGULATOR, MARR FAMILY"/>
    <property type="match status" value="1"/>
</dbReference>
<organism evidence="5 6">
    <name type="scientific">Nocardia terrae</name>
    <dbReference type="NCBI Taxonomy" id="2675851"/>
    <lineage>
        <taxon>Bacteria</taxon>
        <taxon>Bacillati</taxon>
        <taxon>Actinomycetota</taxon>
        <taxon>Actinomycetes</taxon>
        <taxon>Mycobacteriales</taxon>
        <taxon>Nocardiaceae</taxon>
        <taxon>Nocardia</taxon>
    </lineage>
</organism>
<evidence type="ECO:0000256" key="3">
    <source>
        <dbReference type="ARBA" id="ARBA00023163"/>
    </source>
</evidence>
<comment type="caution">
    <text evidence="5">The sequence shown here is derived from an EMBL/GenBank/DDBJ whole genome shotgun (WGS) entry which is preliminary data.</text>
</comment>
<accession>A0A7K1VAB3</accession>
<evidence type="ECO:0000259" key="4">
    <source>
        <dbReference type="PROSITE" id="PS50995"/>
    </source>
</evidence>
<sequence length="193" mass="21379">MWRSTGRWGRCSSSSGRRACAGTCRCPSPHWNRRRCGVAESPDGSTPMRGVPRGPLMSPGFWLHHAALEWRNTLERNLRPLGLTPTQFNLLASAGWLSRQGELPTQQQVADMSGSDRMMASKVIRGLEERGLLIRRPDPADARVLRVELDPAGRELVSKAVQIAVDTDAQLFGADGDMLREHLKPIAAHRLPQ</sequence>
<dbReference type="InterPro" id="IPR039422">
    <property type="entry name" value="MarR/SlyA-like"/>
</dbReference>
<keyword evidence="3" id="KW-0804">Transcription</keyword>
<dbReference type="EMBL" id="WRPP01000014">
    <property type="protein sequence ID" value="MVU83507.1"/>
    <property type="molecule type" value="Genomic_DNA"/>
</dbReference>
<dbReference type="SMART" id="SM00347">
    <property type="entry name" value="HTH_MARR"/>
    <property type="match status" value="1"/>
</dbReference>
<evidence type="ECO:0000313" key="6">
    <source>
        <dbReference type="Proteomes" id="UP000466794"/>
    </source>
</evidence>
<name>A0A7K1VAB3_9NOCA</name>